<dbReference type="EMBL" id="BNAB01000002">
    <property type="protein sequence ID" value="GHD99511.1"/>
    <property type="molecule type" value="Genomic_DNA"/>
</dbReference>
<sequence length="371" mass="40859">MPARFISSEIYRATGYRGNHPLAIQRIGSVLTLAEQLGWLPGGYEDSYRASREDLLKFHAPDYIDAIVTCERERRVPEEVRERYKIGTLENPVFEGLYERASMSVGGSIQCAKLALESGVAYHPSGGTHHGMRDHASGFCFFNDPVFAMLTFLEEGLERVLYVDLDAHHGDGVEVAFADDPRVMTISMHEENRWPWTGTLGDRAGGRARNLPVPGRMNDSEFDYLMEHAVLPLARGFAPQAVVVTCGADPLAGDPLSSLELSNTALWDAVVALTRVAPHTAVLGGGGYNPWTVARCWTGLWGRLAGYAIPADLPAESRDLLEALDCDLVDDEDDMQPGWTTTLADPRNDGMIRERFREIAEAVLAPEEEVA</sequence>
<dbReference type="PANTHER" id="PTHR10625">
    <property type="entry name" value="HISTONE DEACETYLASE HDAC1-RELATED"/>
    <property type="match status" value="1"/>
</dbReference>
<accession>A0AAN4ZYC9</accession>
<dbReference type="InterPro" id="IPR003085">
    <property type="entry name" value="AcuC"/>
</dbReference>
<dbReference type="Proteomes" id="UP000199541">
    <property type="component" value="Unassembled WGS sequence"/>
</dbReference>
<feature type="domain" description="Histone deacetylase" evidence="5">
    <location>
        <begin position="20"/>
        <end position="301"/>
    </location>
</feature>
<protein>
    <recommendedName>
        <fullName evidence="3">Acetoin utilization protein AcuC</fullName>
    </recommendedName>
</protein>
<dbReference type="AlphaFoldDB" id="A0AAN4ZYC9"/>
<keyword evidence="4" id="KW-0006">Acetoin catabolism</keyword>
<reference evidence="7 8" key="2">
    <citation type="submission" date="2016-10" db="EMBL/GenBank/DDBJ databases">
        <authorList>
            <person name="Varghese N."/>
            <person name="Submissions S."/>
        </authorList>
    </citation>
    <scope>NUCLEOTIDE SEQUENCE [LARGE SCALE GENOMIC DNA]</scope>
    <source>
        <strain evidence="7 8">DSM 24802</strain>
    </source>
</reference>
<dbReference type="InterPro" id="IPR037138">
    <property type="entry name" value="His_deacetylse_dom_sf"/>
</dbReference>
<dbReference type="GO" id="GO:0045150">
    <property type="term" value="P:acetoin catabolic process"/>
    <property type="evidence" value="ECO:0007669"/>
    <property type="project" value="UniProtKB-KW"/>
</dbReference>
<organism evidence="6 9">
    <name type="scientific">Allgaiera indica</name>
    <dbReference type="NCBI Taxonomy" id="765699"/>
    <lineage>
        <taxon>Bacteria</taxon>
        <taxon>Pseudomonadati</taxon>
        <taxon>Pseudomonadota</taxon>
        <taxon>Alphaproteobacteria</taxon>
        <taxon>Rhodobacterales</taxon>
        <taxon>Paracoccaceae</taxon>
        <taxon>Allgaiera</taxon>
    </lineage>
</organism>
<dbReference type="InterPro" id="IPR000286">
    <property type="entry name" value="HDACs"/>
</dbReference>
<evidence type="ECO:0000313" key="6">
    <source>
        <dbReference type="EMBL" id="GHD99511.1"/>
    </source>
</evidence>
<comment type="caution">
    <text evidence="6">The sequence shown here is derived from an EMBL/GenBank/DDBJ whole genome shotgun (WGS) entry which is preliminary data.</text>
</comment>
<dbReference type="Proteomes" id="UP000634647">
    <property type="component" value="Unassembled WGS sequence"/>
</dbReference>
<reference evidence="6" key="3">
    <citation type="submission" date="2023-06" db="EMBL/GenBank/DDBJ databases">
        <authorList>
            <person name="Sun Q."/>
            <person name="Zhou Y."/>
        </authorList>
    </citation>
    <scope>NUCLEOTIDE SEQUENCE</scope>
    <source>
        <strain evidence="6">CGMCC 1.10859</strain>
    </source>
</reference>
<dbReference type="PRINTS" id="PR01270">
    <property type="entry name" value="HDASUPER"/>
</dbReference>
<evidence type="ECO:0000256" key="1">
    <source>
        <dbReference type="ARBA" id="ARBA00005101"/>
    </source>
</evidence>
<evidence type="ECO:0000256" key="3">
    <source>
        <dbReference type="ARBA" id="ARBA00020218"/>
    </source>
</evidence>
<dbReference type="Pfam" id="PF00850">
    <property type="entry name" value="Hist_deacetyl"/>
    <property type="match status" value="1"/>
</dbReference>
<dbReference type="InterPro" id="IPR023801">
    <property type="entry name" value="His_deacetylse_dom"/>
</dbReference>
<dbReference type="RefSeq" id="WP_035841153.1">
    <property type="nucleotide sequence ID" value="NZ_BNAB01000002.1"/>
</dbReference>
<reference evidence="6" key="1">
    <citation type="journal article" date="2014" name="Int. J. Syst. Evol. Microbiol.">
        <title>Complete genome sequence of Corynebacterium casei LMG S-19264T (=DSM 44701T), isolated from a smear-ripened cheese.</title>
        <authorList>
            <consortium name="US DOE Joint Genome Institute (JGI-PGF)"/>
            <person name="Walter F."/>
            <person name="Albersmeier A."/>
            <person name="Kalinowski J."/>
            <person name="Ruckert C."/>
        </authorList>
    </citation>
    <scope>NUCLEOTIDE SEQUENCE</scope>
    <source>
        <strain evidence="6">CGMCC 1.10859</strain>
    </source>
</reference>
<keyword evidence="8" id="KW-1185">Reference proteome</keyword>
<evidence type="ECO:0000256" key="2">
    <source>
        <dbReference type="ARBA" id="ARBA00005947"/>
    </source>
</evidence>
<dbReference type="PANTHER" id="PTHR10625:SF10">
    <property type="entry name" value="HISTONE DEACETYLASE HDAC1"/>
    <property type="match status" value="1"/>
</dbReference>
<evidence type="ECO:0000313" key="8">
    <source>
        <dbReference type="Proteomes" id="UP000199541"/>
    </source>
</evidence>
<comment type="pathway">
    <text evidence="1">Ketone degradation; acetoin degradation.</text>
</comment>
<dbReference type="EMBL" id="FNOB01000002">
    <property type="protein sequence ID" value="SDW24146.1"/>
    <property type="molecule type" value="Genomic_DNA"/>
</dbReference>
<dbReference type="GO" id="GO:0004407">
    <property type="term" value="F:histone deacetylase activity"/>
    <property type="evidence" value="ECO:0007669"/>
    <property type="project" value="TreeGrafter"/>
</dbReference>
<comment type="similarity">
    <text evidence="2">Belongs to the histone deacetylase family.</text>
</comment>
<dbReference type="GO" id="GO:0040029">
    <property type="term" value="P:epigenetic regulation of gene expression"/>
    <property type="evidence" value="ECO:0007669"/>
    <property type="project" value="TreeGrafter"/>
</dbReference>
<evidence type="ECO:0000259" key="5">
    <source>
        <dbReference type="Pfam" id="PF00850"/>
    </source>
</evidence>
<evidence type="ECO:0000313" key="7">
    <source>
        <dbReference type="EMBL" id="SDW24146.1"/>
    </source>
</evidence>
<dbReference type="SUPFAM" id="SSF52768">
    <property type="entry name" value="Arginase/deacetylase"/>
    <property type="match status" value="1"/>
</dbReference>
<dbReference type="InterPro" id="IPR023696">
    <property type="entry name" value="Ureohydrolase_dom_sf"/>
</dbReference>
<dbReference type="CDD" id="cd09994">
    <property type="entry name" value="HDAC_AcuC_like"/>
    <property type="match status" value="1"/>
</dbReference>
<evidence type="ECO:0000256" key="4">
    <source>
        <dbReference type="ARBA" id="ARBA00022627"/>
    </source>
</evidence>
<dbReference type="Gene3D" id="3.40.800.20">
    <property type="entry name" value="Histone deacetylase domain"/>
    <property type="match status" value="1"/>
</dbReference>
<evidence type="ECO:0000313" key="9">
    <source>
        <dbReference type="Proteomes" id="UP000634647"/>
    </source>
</evidence>
<gene>
    <name evidence="6" type="primary">acuC1</name>
    <name evidence="6" type="ORF">GCM10008024_07180</name>
    <name evidence="7" type="ORF">SAMN05444006_102158</name>
</gene>
<proteinExistence type="inferred from homology"/>
<name>A0AAN4ZYC9_9RHOB</name>